<dbReference type="AlphaFoldDB" id="A0A0B6Y4Y6"/>
<organism evidence="1">
    <name type="scientific">Arion vulgaris</name>
    <dbReference type="NCBI Taxonomy" id="1028688"/>
    <lineage>
        <taxon>Eukaryota</taxon>
        <taxon>Metazoa</taxon>
        <taxon>Spiralia</taxon>
        <taxon>Lophotrochozoa</taxon>
        <taxon>Mollusca</taxon>
        <taxon>Gastropoda</taxon>
        <taxon>Heterobranchia</taxon>
        <taxon>Euthyneura</taxon>
        <taxon>Panpulmonata</taxon>
        <taxon>Eupulmonata</taxon>
        <taxon>Stylommatophora</taxon>
        <taxon>Helicina</taxon>
        <taxon>Arionoidea</taxon>
        <taxon>Arionidae</taxon>
        <taxon>Arion</taxon>
    </lineage>
</organism>
<protein>
    <submittedName>
        <fullName evidence="1">Uncharacterized protein</fullName>
    </submittedName>
</protein>
<proteinExistence type="predicted"/>
<sequence length="62" mass="6972">GKVVESSTEISSDSLSKTYAMDTSFPCITDQQCFQDDELSSTNCCLIEKNVDLFDVEKLRKK</sequence>
<dbReference type="EMBL" id="HACG01004293">
    <property type="protein sequence ID" value="CEK51158.1"/>
    <property type="molecule type" value="Transcribed_RNA"/>
</dbReference>
<reference evidence="1" key="1">
    <citation type="submission" date="2014-12" db="EMBL/GenBank/DDBJ databases">
        <title>Insight into the proteome of Arion vulgaris.</title>
        <authorList>
            <person name="Aradska J."/>
            <person name="Bulat T."/>
            <person name="Smidak R."/>
            <person name="Sarate P."/>
            <person name="Gangsoo J."/>
            <person name="Sialana F."/>
            <person name="Bilban M."/>
            <person name="Lubec G."/>
        </authorList>
    </citation>
    <scope>NUCLEOTIDE SEQUENCE</scope>
    <source>
        <tissue evidence="1">Skin</tissue>
    </source>
</reference>
<evidence type="ECO:0000313" key="1">
    <source>
        <dbReference type="EMBL" id="CEK51158.1"/>
    </source>
</evidence>
<gene>
    <name evidence="1" type="primary">ORF12674</name>
</gene>
<name>A0A0B6Y4Y6_9EUPU</name>
<feature type="non-terminal residue" evidence="1">
    <location>
        <position position="1"/>
    </location>
</feature>
<accession>A0A0B6Y4Y6</accession>